<evidence type="ECO:0000313" key="1">
    <source>
        <dbReference type="EMBL" id="RMS01359.1"/>
    </source>
</evidence>
<reference evidence="1 2" key="1">
    <citation type="submission" date="2018-08" db="EMBL/GenBank/DDBJ databases">
        <title>Recombination of ecologically and evolutionarily significant loci maintains genetic cohesion in the Pseudomonas syringae species complex.</title>
        <authorList>
            <person name="Dillon M."/>
            <person name="Thakur S."/>
            <person name="Almeida R.N.D."/>
            <person name="Weir B.S."/>
            <person name="Guttman D.S."/>
        </authorList>
    </citation>
    <scope>NUCLEOTIDE SEQUENCE [LARGE SCALE GENOMIC DNA]</scope>
    <source>
        <strain evidence="1 2">ICMP 5019</strain>
    </source>
</reference>
<organism evidence="1 2">
    <name type="scientific">Pseudomonas coronafaciens pv. garcae</name>
    <dbReference type="NCBI Taxonomy" id="251653"/>
    <lineage>
        <taxon>Bacteria</taxon>
        <taxon>Pseudomonadati</taxon>
        <taxon>Pseudomonadota</taxon>
        <taxon>Gammaproteobacteria</taxon>
        <taxon>Pseudomonadales</taxon>
        <taxon>Pseudomonadaceae</taxon>
        <taxon>Pseudomonas</taxon>
        <taxon>Pseudomonas coronafaciens</taxon>
    </lineage>
</organism>
<dbReference type="Proteomes" id="UP000272613">
    <property type="component" value="Unassembled WGS sequence"/>
</dbReference>
<dbReference type="AlphaFoldDB" id="A0AB37QQI1"/>
<name>A0AB37QQI1_9PSED</name>
<accession>A0AB37QQI1</accession>
<protein>
    <submittedName>
        <fullName evidence="1">Uncharacterized protein</fullName>
    </submittedName>
</protein>
<dbReference type="EMBL" id="RBSH01000150">
    <property type="protein sequence ID" value="RMS01359.1"/>
    <property type="molecule type" value="Genomic_DNA"/>
</dbReference>
<comment type="caution">
    <text evidence="1">The sequence shown here is derived from an EMBL/GenBank/DDBJ whole genome shotgun (WGS) entry which is preliminary data.</text>
</comment>
<gene>
    <name evidence="1" type="ORF">ALP74_101614</name>
</gene>
<sequence>MPGRGASIGCSRYASLITTRVKPKIRRAGVASYITRILVLLIEAACATVSAGQRLFNCFHDIEVAFLT</sequence>
<proteinExistence type="predicted"/>
<evidence type="ECO:0000313" key="2">
    <source>
        <dbReference type="Proteomes" id="UP000272613"/>
    </source>
</evidence>